<keyword evidence="3" id="KW-1185">Reference proteome</keyword>
<name>A0AAW0HI27_MYOGA</name>
<dbReference type="Proteomes" id="UP001488838">
    <property type="component" value="Unassembled WGS sequence"/>
</dbReference>
<comment type="caution">
    <text evidence="2">The sequence shown here is derived from an EMBL/GenBank/DDBJ whole genome shotgun (WGS) entry which is preliminary data.</text>
</comment>
<accession>A0AAW0HI27</accession>
<comment type="subcellular location">
    <subcellularLocation>
        <location evidence="1">Membrane</location>
        <topology evidence="1">Multi-pass membrane protein</topology>
    </subcellularLocation>
</comment>
<dbReference type="InterPro" id="IPR042416">
    <property type="entry name" value="OSTC"/>
</dbReference>
<protein>
    <recommendedName>
        <fullName evidence="1">Oligosaccharyltransferase complex subunit</fullName>
    </recommendedName>
</protein>
<evidence type="ECO:0000313" key="3">
    <source>
        <dbReference type="Proteomes" id="UP001488838"/>
    </source>
</evidence>
<feature type="transmembrane region" description="Helical" evidence="1">
    <location>
        <begin position="20"/>
        <end position="41"/>
    </location>
</feature>
<dbReference type="EMBL" id="JBBHLL010000481">
    <property type="protein sequence ID" value="KAK7802016.1"/>
    <property type="molecule type" value="Genomic_DNA"/>
</dbReference>
<dbReference type="GO" id="GO:0008250">
    <property type="term" value="C:oligosaccharyltransferase complex"/>
    <property type="evidence" value="ECO:0007669"/>
    <property type="project" value="UniProtKB-UniRule"/>
</dbReference>
<keyword evidence="1" id="KW-1133">Transmembrane helix</keyword>
<gene>
    <name evidence="2" type="ORF">U0070_022538</name>
</gene>
<proteinExistence type="inferred from homology"/>
<evidence type="ECO:0000256" key="1">
    <source>
        <dbReference type="RuleBase" id="RU366060"/>
    </source>
</evidence>
<reference evidence="2 3" key="1">
    <citation type="journal article" date="2023" name="bioRxiv">
        <title>Conserved and derived expression patterns and positive selection on dental genes reveal complex evolutionary context of ever-growing rodent molars.</title>
        <authorList>
            <person name="Calamari Z.T."/>
            <person name="Song A."/>
            <person name="Cohen E."/>
            <person name="Akter M."/>
            <person name="Roy R.D."/>
            <person name="Hallikas O."/>
            <person name="Christensen M.M."/>
            <person name="Li P."/>
            <person name="Marangoni P."/>
            <person name="Jernvall J."/>
            <person name="Klein O.D."/>
        </authorList>
    </citation>
    <scope>NUCLEOTIDE SEQUENCE [LARGE SCALE GENOMIC DNA]</scope>
    <source>
        <strain evidence="2">V071</strain>
    </source>
</reference>
<comment type="similarity">
    <text evidence="1">Belongs to the OSTC family.</text>
</comment>
<comment type="subunit">
    <text evidence="1">Component of the oligosaccharyltransferase (OST) complex.</text>
</comment>
<comment type="caution">
    <text evidence="1">Lacks conserved residue(s) required for the propagation of feature annotation.</text>
</comment>
<organism evidence="2 3">
    <name type="scientific">Myodes glareolus</name>
    <name type="common">Bank vole</name>
    <name type="synonym">Clethrionomys glareolus</name>
    <dbReference type="NCBI Taxonomy" id="447135"/>
    <lineage>
        <taxon>Eukaryota</taxon>
        <taxon>Metazoa</taxon>
        <taxon>Chordata</taxon>
        <taxon>Craniata</taxon>
        <taxon>Vertebrata</taxon>
        <taxon>Euteleostomi</taxon>
        <taxon>Mammalia</taxon>
        <taxon>Eutheria</taxon>
        <taxon>Euarchontoglires</taxon>
        <taxon>Glires</taxon>
        <taxon>Rodentia</taxon>
        <taxon>Myomorpha</taxon>
        <taxon>Muroidea</taxon>
        <taxon>Cricetidae</taxon>
        <taxon>Arvicolinae</taxon>
        <taxon>Myodes</taxon>
    </lineage>
</organism>
<evidence type="ECO:0000313" key="2">
    <source>
        <dbReference type="EMBL" id="KAK7802016.1"/>
    </source>
</evidence>
<dbReference type="PANTHER" id="PTHR13160:SF4">
    <property type="entry name" value="OLIGOSACCHARYLTRANSFERASE COMPLEX SUBUNIT OSTC"/>
    <property type="match status" value="1"/>
</dbReference>
<keyword evidence="1" id="KW-0812">Transmembrane</keyword>
<keyword evidence="1" id="KW-0472">Membrane</keyword>
<sequence length="105" mass="12163">FFLRECPHLKLKKPSGLYTPLAMMVYALAGSLLQVTGRIIYDFITESPKTDSVSDKHRHQRSLIGYVCDMLHFFMTTVFMRTKLPDYLVKALHKEKTEKKTPQGQ</sequence>
<feature type="non-terminal residue" evidence="2">
    <location>
        <position position="1"/>
    </location>
</feature>
<dbReference type="PANTHER" id="PTHR13160">
    <property type="entry name" value="OLIGOSACCHARYLTRANSFERASE COMPLEX SUBUNIT OSTC"/>
    <property type="match status" value="1"/>
</dbReference>
<comment type="function">
    <text evidence="1">Subunit of STT3A-containing oligosaccharyl transferase (OST-A) complex that catalyzes the initial transfer of a defined glycan (Glc(3)Man(9)GlcNAc(2) in eukaryotes) from the lipid carrier dolichol-pyrophosphate to an asparagine residue within an Asn-X-Ser/Thr consensus motif in nascent polypeptide chains, the first step in protein N-glycosylation. N-glycosylation occurs cotranslationally and the complex associates with the Sec61 complex at the channel-forming translocon complex that mediates protein translocation across the endoplasmic reticulum (ER). Within the OST-A complex, acts as an adapter that anchors the OST-A complex to the Sec61 complex. May be involved in N-glycosylation of APP (amyloid-beta precursor protein). Can modulate gamma-secretase cleavage of APP by enhancing endoprotelysis of PSEN1.</text>
</comment>
<dbReference type="AlphaFoldDB" id="A0AAW0HI27"/>